<accession>A0ABN2KDL8</accession>
<keyword evidence="2" id="KW-1185">Reference proteome</keyword>
<sequence length="171" mass="18972">MAEANSGLTDCGPFLKILGPLLGAQYAFARGVISADFPQDPAVEEAFVYRGQPLEWSSRSTTGVAVETSMSESTTTAGDHVEVGPPQHMAGTYFGKLLRPKYAYIWGRPGEDWHPSGRVDRVGLNFRVELVSDEVARGEGWAIVDHQDFFLHELHTDDTTFRMLEIHFEEA</sequence>
<dbReference type="Proteomes" id="UP001501057">
    <property type="component" value="Unassembled WGS sequence"/>
</dbReference>
<gene>
    <name evidence="1" type="ORF">GCM10009710_36660</name>
</gene>
<organism evidence="1 2">
    <name type="scientific">Aeromicrobium alkaliterrae</name>
    <dbReference type="NCBI Taxonomy" id="302168"/>
    <lineage>
        <taxon>Bacteria</taxon>
        <taxon>Bacillati</taxon>
        <taxon>Actinomycetota</taxon>
        <taxon>Actinomycetes</taxon>
        <taxon>Propionibacteriales</taxon>
        <taxon>Nocardioidaceae</taxon>
        <taxon>Aeromicrobium</taxon>
    </lineage>
</organism>
<proteinExistence type="predicted"/>
<dbReference type="EMBL" id="BAAAME010000011">
    <property type="protein sequence ID" value="GAA1753768.1"/>
    <property type="molecule type" value="Genomic_DNA"/>
</dbReference>
<comment type="caution">
    <text evidence="1">The sequence shown here is derived from an EMBL/GenBank/DDBJ whole genome shotgun (WGS) entry which is preliminary data.</text>
</comment>
<protein>
    <submittedName>
        <fullName evidence="1">Uncharacterized protein</fullName>
    </submittedName>
</protein>
<name>A0ABN2KDL8_9ACTN</name>
<reference evidence="1 2" key="1">
    <citation type="journal article" date="2019" name="Int. J. Syst. Evol. Microbiol.">
        <title>The Global Catalogue of Microorganisms (GCM) 10K type strain sequencing project: providing services to taxonomists for standard genome sequencing and annotation.</title>
        <authorList>
            <consortium name="The Broad Institute Genomics Platform"/>
            <consortium name="The Broad Institute Genome Sequencing Center for Infectious Disease"/>
            <person name="Wu L."/>
            <person name="Ma J."/>
        </authorList>
    </citation>
    <scope>NUCLEOTIDE SEQUENCE [LARGE SCALE GENOMIC DNA]</scope>
    <source>
        <strain evidence="1 2">JCM 13518</strain>
    </source>
</reference>
<evidence type="ECO:0000313" key="2">
    <source>
        <dbReference type="Proteomes" id="UP001501057"/>
    </source>
</evidence>
<evidence type="ECO:0000313" key="1">
    <source>
        <dbReference type="EMBL" id="GAA1753768.1"/>
    </source>
</evidence>
<dbReference type="RefSeq" id="WP_344204302.1">
    <property type="nucleotide sequence ID" value="NZ_BAAAME010000011.1"/>
</dbReference>